<dbReference type="PANTHER" id="PTHR42881">
    <property type="entry name" value="PROLYL ENDOPEPTIDASE"/>
    <property type="match status" value="1"/>
</dbReference>
<feature type="signal peptide" evidence="6">
    <location>
        <begin position="1"/>
        <end position="15"/>
    </location>
</feature>
<dbReference type="KEGG" id="nba:CUN60_00210"/>
<dbReference type="GO" id="GO:0004252">
    <property type="term" value="F:serine-type endopeptidase activity"/>
    <property type="evidence" value="ECO:0007669"/>
    <property type="project" value="UniProtKB-EC"/>
</dbReference>
<dbReference type="SUPFAM" id="SSF53474">
    <property type="entry name" value="alpha/beta-Hydrolases"/>
    <property type="match status" value="1"/>
</dbReference>
<name>A0A2I7N2V7_9NEIS</name>
<evidence type="ECO:0000256" key="5">
    <source>
        <dbReference type="ARBA" id="ARBA00022825"/>
    </source>
</evidence>
<evidence type="ECO:0000256" key="3">
    <source>
        <dbReference type="ARBA" id="ARBA00022670"/>
    </source>
</evidence>
<feature type="chain" id="PRO_5014463044" description="prolyl oligopeptidase" evidence="6">
    <location>
        <begin position="16"/>
        <end position="731"/>
    </location>
</feature>
<sequence>MIMKRILLSLLPAFALVACNSGSSSSTKLNYPASQAESTTNSYYGTTVADPYQWMENTNSTQTLAWVNSQNSFSNSYISSLPEYNTVKALLTPSTTAKSLKDNNVNRHFIKVKDVYYYTNDKKIIIDTKPVGAGRVENVSVDNKIYITDSLNNVGRVFLDLQKMGIVKGEQKVVQTASTADNAYTITKTQDSNLDLGTITVINNQTQQIMPGDEIKYTSGSFTVYGDGFFYVKPQNVTDIYTSNYNYQQLFYHQIGTAVTTDKLIFDGGAMLSVNLDKTLYNNILYFQTNIDQTSEIYSLNPANLNSKPTLFLGDNYQSEFSILGSAANNNLLIQTTQGAAQKRLVSVNPNNPESANWENILPASTSDIVNSISICGNYYYADVLVNGASTLSRYDGNTPTPTNIALPGIGGLNDDGFDCTESGVFKYEYSNLITPWEKYDYNPTTQTSTQIGGGSIVGFNPADYEMKEIFVPSTGGAQVSIFIGHKKGIKLDGSNPTLIYVYGGFDSATKPFFDPNTLLLLKNGGIYVVAQVRGGGEYGTSWYNAGRLLNKQNTYNDVAAVANYLINNSYTSSAKLALWGASNGGLTTAATALQNPNLFKVVFPAVGVQDVLRYQLFTNGYTWYSDYGYSSGEGSTQEQFNNIMTFSPLQNVKNIAYPTMLIMTGMEDGRVAPSHSYKFAATMQNSGGGTNPYLLKSYAGQGHGPYNTTEAQIDMWTLFFNQTNTPISQN</sequence>
<organism evidence="9 10">
    <name type="scientific">Aquella oligotrophica</name>
    <dbReference type="NCBI Taxonomy" id="2067065"/>
    <lineage>
        <taxon>Bacteria</taxon>
        <taxon>Pseudomonadati</taxon>
        <taxon>Pseudomonadota</taxon>
        <taxon>Betaproteobacteria</taxon>
        <taxon>Neisseriales</taxon>
        <taxon>Neisseriaceae</taxon>
        <taxon>Aquella</taxon>
    </lineage>
</organism>
<evidence type="ECO:0000256" key="6">
    <source>
        <dbReference type="SAM" id="SignalP"/>
    </source>
</evidence>
<dbReference type="GO" id="GO:0070012">
    <property type="term" value="F:oligopeptidase activity"/>
    <property type="evidence" value="ECO:0007669"/>
    <property type="project" value="TreeGrafter"/>
</dbReference>
<keyword evidence="3" id="KW-0645">Protease</keyword>
<keyword evidence="6" id="KW-0732">Signal</keyword>
<evidence type="ECO:0000256" key="1">
    <source>
        <dbReference type="ARBA" id="ARBA00001070"/>
    </source>
</evidence>
<dbReference type="InterPro" id="IPR051167">
    <property type="entry name" value="Prolyl_oligopep/macrocyclase"/>
</dbReference>
<evidence type="ECO:0000256" key="2">
    <source>
        <dbReference type="ARBA" id="ARBA00011897"/>
    </source>
</evidence>
<dbReference type="AlphaFoldDB" id="A0A2I7N2V7"/>
<dbReference type="Gene3D" id="3.40.50.1820">
    <property type="entry name" value="alpha/beta hydrolase"/>
    <property type="match status" value="1"/>
</dbReference>
<comment type="catalytic activity">
    <reaction evidence="1">
        <text>Hydrolysis of Pro-|-Xaa &gt;&gt; Ala-|-Xaa in oligopeptides.</text>
        <dbReference type="EC" id="3.4.21.26"/>
    </reaction>
</comment>
<dbReference type="EMBL" id="CP024847">
    <property type="protein sequence ID" value="AUR50783.1"/>
    <property type="molecule type" value="Genomic_DNA"/>
</dbReference>
<dbReference type="Gene3D" id="2.130.10.120">
    <property type="entry name" value="Prolyl oligopeptidase, N-terminal domain"/>
    <property type="match status" value="1"/>
</dbReference>
<keyword evidence="5" id="KW-0720">Serine protease</keyword>
<dbReference type="GO" id="GO:0006508">
    <property type="term" value="P:proteolysis"/>
    <property type="evidence" value="ECO:0007669"/>
    <property type="project" value="UniProtKB-KW"/>
</dbReference>
<proteinExistence type="predicted"/>
<keyword evidence="10" id="KW-1185">Reference proteome</keyword>
<protein>
    <recommendedName>
        <fullName evidence="2">prolyl oligopeptidase</fullName>
        <ecNumber evidence="2">3.4.21.26</ecNumber>
    </recommendedName>
</protein>
<evidence type="ECO:0000259" key="8">
    <source>
        <dbReference type="Pfam" id="PF02897"/>
    </source>
</evidence>
<gene>
    <name evidence="9" type="ORF">CUN60_00210</name>
</gene>
<dbReference type="PRINTS" id="PR00862">
    <property type="entry name" value="PROLIGOPTASE"/>
</dbReference>
<dbReference type="InterPro" id="IPR023302">
    <property type="entry name" value="Pept_S9A_N"/>
</dbReference>
<evidence type="ECO:0000313" key="9">
    <source>
        <dbReference type="EMBL" id="AUR50783.1"/>
    </source>
</evidence>
<keyword evidence="4" id="KW-0378">Hydrolase</keyword>
<dbReference type="PROSITE" id="PS51257">
    <property type="entry name" value="PROKAR_LIPOPROTEIN"/>
    <property type="match status" value="1"/>
</dbReference>
<dbReference type="SUPFAM" id="SSF50993">
    <property type="entry name" value="Peptidase/esterase 'gauge' domain"/>
    <property type="match status" value="1"/>
</dbReference>
<evidence type="ECO:0000259" key="7">
    <source>
        <dbReference type="Pfam" id="PF00326"/>
    </source>
</evidence>
<feature type="domain" description="Peptidase S9A N-terminal" evidence="8">
    <location>
        <begin position="32"/>
        <end position="451"/>
    </location>
</feature>
<accession>A0A2I7N2V7</accession>
<dbReference type="PANTHER" id="PTHR42881:SF2">
    <property type="entry name" value="PROLYL ENDOPEPTIDASE"/>
    <property type="match status" value="1"/>
</dbReference>
<dbReference type="Pfam" id="PF00326">
    <property type="entry name" value="Peptidase_S9"/>
    <property type="match status" value="1"/>
</dbReference>
<dbReference type="Pfam" id="PF02897">
    <property type="entry name" value="Peptidase_S9_N"/>
    <property type="match status" value="1"/>
</dbReference>
<evidence type="ECO:0000313" key="10">
    <source>
        <dbReference type="Proteomes" id="UP000236655"/>
    </source>
</evidence>
<dbReference type="Proteomes" id="UP000236655">
    <property type="component" value="Chromosome"/>
</dbReference>
<dbReference type="GO" id="GO:0005829">
    <property type="term" value="C:cytosol"/>
    <property type="evidence" value="ECO:0007669"/>
    <property type="project" value="TreeGrafter"/>
</dbReference>
<dbReference type="EC" id="3.4.21.26" evidence="2"/>
<dbReference type="InterPro" id="IPR002470">
    <property type="entry name" value="Peptidase_S9A"/>
</dbReference>
<dbReference type="InterPro" id="IPR001375">
    <property type="entry name" value="Peptidase_S9_cat"/>
</dbReference>
<feature type="domain" description="Peptidase S9 prolyl oligopeptidase catalytic" evidence="7">
    <location>
        <begin position="514"/>
        <end position="710"/>
    </location>
</feature>
<reference evidence="10" key="1">
    <citation type="submission" date="2017-11" db="EMBL/GenBank/DDBJ databases">
        <authorList>
            <person name="Chan K.G."/>
            <person name="Lee L.S."/>
        </authorList>
    </citation>
    <scope>NUCLEOTIDE SEQUENCE [LARGE SCALE GENOMIC DNA]</scope>
    <source>
        <strain evidence="10">DSM 100970</strain>
    </source>
</reference>
<dbReference type="InterPro" id="IPR029058">
    <property type="entry name" value="AB_hydrolase_fold"/>
</dbReference>
<evidence type="ECO:0000256" key="4">
    <source>
        <dbReference type="ARBA" id="ARBA00022801"/>
    </source>
</evidence>